<dbReference type="Proteomes" id="UP000238825">
    <property type="component" value="Chromosome"/>
</dbReference>
<feature type="domain" description="Peptidase M16 C-terminal" evidence="1">
    <location>
        <begin position="180"/>
        <end position="355"/>
    </location>
</feature>
<dbReference type="EMBL" id="UFSZ01000001">
    <property type="protein sequence ID" value="SUV16112.1"/>
    <property type="molecule type" value="Genomic_DNA"/>
</dbReference>
<dbReference type="InterPro" id="IPR007863">
    <property type="entry name" value="Peptidase_M16_C"/>
</dbReference>
<sequence>MFKTIPFAKGVNLHIRQTTQFKTVNFSIKWRRALTAKSASERTVLTNVLQHSNAKYTTTAAFRSFLDDLYGTVLYFDTSKRGNEHTVLMNVETVNDQYLANTSVLNDVLGIMHTAIFEPNLENGIFKESIVEREKKMVIQRIESIFDDKSRFAQMRLQEILRPNEPASISANGTVEDIQSITPASLVAAYESMLTTDKIDIYVAGDINEDELVAKLKKALPFKDRVPEEIPTVVPQKHPQNDYVREQQEMKQGKLHIGFSTPVRFGDADFAKMQIFNGVFGGYPHAKLFMNVREKESLAYYASSSYASHYGLLFVVSGIEAKNEEKALNLIKEQLVAIQAGNITDLELDQTKAMLTNQLKESLDSARGQIEIFDQYKDLPEEFSVEAWATKWQAVTKEDVVDMAKQVKLEAVYFLSGKEQTAQ</sequence>
<dbReference type="GeneID" id="48277998"/>
<reference evidence="2 4" key="1">
    <citation type="submission" date="2017-03" db="EMBL/GenBank/DDBJ databases">
        <title>The whole genome sequencing and assembly of Lysinibacillus sphaericus DSM 28T strain.</title>
        <authorList>
            <person name="Lee Y.-J."/>
            <person name="Yi H."/>
            <person name="Bahn Y.-S."/>
            <person name="Kim J.F."/>
            <person name="Lee D.-W."/>
        </authorList>
    </citation>
    <scope>NUCLEOTIDE SEQUENCE [LARGE SCALE GENOMIC DNA]</scope>
    <source>
        <strain evidence="2 4">DSM 28</strain>
    </source>
</reference>
<evidence type="ECO:0000313" key="5">
    <source>
        <dbReference type="Proteomes" id="UP000255295"/>
    </source>
</evidence>
<accession>A0A2S0K3K6</accession>
<dbReference type="GO" id="GO:0046872">
    <property type="term" value="F:metal ion binding"/>
    <property type="evidence" value="ECO:0007669"/>
    <property type="project" value="InterPro"/>
</dbReference>
<dbReference type="PANTHER" id="PTHR11851">
    <property type="entry name" value="METALLOPROTEASE"/>
    <property type="match status" value="1"/>
</dbReference>
<dbReference type="Proteomes" id="UP000255295">
    <property type="component" value="Unassembled WGS sequence"/>
</dbReference>
<dbReference type="RefSeq" id="WP_024361969.1">
    <property type="nucleotide sequence ID" value="NZ_BJNS01000005.1"/>
</dbReference>
<evidence type="ECO:0000313" key="2">
    <source>
        <dbReference type="EMBL" id="AVK97947.1"/>
    </source>
</evidence>
<dbReference type="Gene3D" id="3.30.830.10">
    <property type="entry name" value="Metalloenzyme, LuxS/M16 peptidase-like"/>
    <property type="match status" value="2"/>
</dbReference>
<reference evidence="3 5" key="2">
    <citation type="submission" date="2018-06" db="EMBL/GenBank/DDBJ databases">
        <authorList>
            <consortium name="Pathogen Informatics"/>
            <person name="Doyle S."/>
        </authorList>
    </citation>
    <scope>NUCLEOTIDE SEQUENCE [LARGE SCALE GENOMIC DNA]</scope>
    <source>
        <strain evidence="3 5">NCTC10338</strain>
    </source>
</reference>
<evidence type="ECO:0000313" key="4">
    <source>
        <dbReference type="Proteomes" id="UP000238825"/>
    </source>
</evidence>
<dbReference type="InterPro" id="IPR050361">
    <property type="entry name" value="MPP/UQCRC_Complex"/>
</dbReference>
<dbReference type="SUPFAM" id="SSF63411">
    <property type="entry name" value="LuxS/MPP-like metallohydrolase"/>
    <property type="match status" value="2"/>
</dbReference>
<evidence type="ECO:0000259" key="1">
    <source>
        <dbReference type="Pfam" id="PF05193"/>
    </source>
</evidence>
<dbReference type="EMBL" id="CP019980">
    <property type="protein sequence ID" value="AVK97947.1"/>
    <property type="molecule type" value="Genomic_DNA"/>
</dbReference>
<dbReference type="AlphaFoldDB" id="A0A2S0K3K6"/>
<dbReference type="Pfam" id="PF05193">
    <property type="entry name" value="Peptidase_M16_C"/>
    <property type="match status" value="1"/>
</dbReference>
<dbReference type="PANTHER" id="PTHR11851:SF186">
    <property type="entry name" value="INACTIVE METALLOPROTEASE YMFF-RELATED"/>
    <property type="match status" value="1"/>
</dbReference>
<evidence type="ECO:0000313" key="3">
    <source>
        <dbReference type="EMBL" id="SUV16112.1"/>
    </source>
</evidence>
<dbReference type="InterPro" id="IPR011249">
    <property type="entry name" value="Metalloenz_LuxS/M16"/>
</dbReference>
<dbReference type="NCBIfam" id="NF047422">
    <property type="entry name" value="YfmF_fam"/>
    <property type="match status" value="1"/>
</dbReference>
<name>A0A2S0K3K6_LYSSH</name>
<proteinExistence type="predicted"/>
<gene>
    <name evidence="2" type="ORF">LS41612_17490</name>
    <name evidence="3" type="ORF">NCTC10338_01186</name>
</gene>
<protein>
    <submittedName>
        <fullName evidence="2 3">Peptidase M16</fullName>
    </submittedName>
</protein>
<organism evidence="2 4">
    <name type="scientific">Lysinibacillus sphaericus</name>
    <name type="common">Bacillus sphaericus</name>
    <dbReference type="NCBI Taxonomy" id="1421"/>
    <lineage>
        <taxon>Bacteria</taxon>
        <taxon>Bacillati</taxon>
        <taxon>Bacillota</taxon>
        <taxon>Bacilli</taxon>
        <taxon>Bacillales</taxon>
        <taxon>Bacillaceae</taxon>
        <taxon>Lysinibacillus</taxon>
    </lineage>
</organism>